<dbReference type="Pfam" id="PF10145">
    <property type="entry name" value="PhageMin_Tail"/>
    <property type="match status" value="1"/>
</dbReference>
<evidence type="ECO:0000259" key="3">
    <source>
        <dbReference type="Pfam" id="PF10145"/>
    </source>
</evidence>
<keyword evidence="2" id="KW-0472">Membrane</keyword>
<dbReference type="AlphaFoldDB" id="A0AAW5QR62"/>
<dbReference type="RefSeq" id="WP_261614146.1">
    <property type="nucleotide sequence ID" value="NZ_JALIDZ010000001.1"/>
</dbReference>
<gene>
    <name evidence="4" type="ORF">MUB46_01795</name>
</gene>
<organism evidence="4 5">
    <name type="scientific">Microbaculum marinisediminis</name>
    <dbReference type="NCBI Taxonomy" id="2931392"/>
    <lineage>
        <taxon>Bacteria</taxon>
        <taxon>Pseudomonadati</taxon>
        <taxon>Pseudomonadota</taxon>
        <taxon>Alphaproteobacteria</taxon>
        <taxon>Hyphomicrobiales</taxon>
        <taxon>Tepidamorphaceae</taxon>
        <taxon>Microbaculum</taxon>
    </lineage>
</organism>
<accession>A0AAW5QR62</accession>
<keyword evidence="5" id="KW-1185">Reference proteome</keyword>
<evidence type="ECO:0000256" key="2">
    <source>
        <dbReference type="SAM" id="Phobius"/>
    </source>
</evidence>
<dbReference type="InterPro" id="IPR010090">
    <property type="entry name" value="Phage_tape_meas"/>
</dbReference>
<dbReference type="Proteomes" id="UP001320898">
    <property type="component" value="Unassembled WGS sequence"/>
</dbReference>
<dbReference type="NCBIfam" id="TIGR01760">
    <property type="entry name" value="tape_meas_TP901"/>
    <property type="match status" value="1"/>
</dbReference>
<sequence>MSKRILEAQAVISTAYKGGGVKRAVNDITSAQARLGRVGKSMMVGGGLLTAAVTAPILAFGKASIDAAEDFDHAMRGVKTLLDSTSFESVDLGLEAGFKKMKADALDVLADIPIDVQELPKALFDTVSAGIEAGRSVEFVGNAGKLAVAGLTDLGVAVDGGTSALNAWQMSADRSNVVMAQFFTAQKYGKTTVAELATGLGEVAGIAASVGVSFEEVEAAVAAATTAGLQTNKAYTGVRALLSNIIKPGADATKMAKRYGIEFGEAALRTKGLTGWLADFVEVAKTDRGAAIKMIGSVEGLNLAMSLASEGGFKKYTEILRALNDEQQVLGTFGAAYDEQAESAKNLKVQLEGIKSSLKIKIGEQLLPYEVEVLKQLSGALKALDENLSPETTGLLISLGGGLAAIGPVLFTLGLGVSGLLKFGKALGVVGGVLVRYPFLGRVLGIAGVGVGAAALGYKWSKDYKATQAAADRSRRESLGEPGFWMPFQDKGAMPGHGVHRFQTVPDTEALVDMYMPKDLAGNPLPGAQSRSKYKAYGASRNAYSRRLAEITRSEIWLDRLPGSTPLGGGGSLFDPGRTADTLHPFIPVPPARPGRQVPFPRSKPGGDVPLPVPLPVEVISGGLSPINFGSRDARRFGSVPLPPSIDGGMSVTRRQPTLEDLIRGGTIEAEVTAPVSAELKGRADVDVRIRVDGPGRVIGMSARDEGDIQVDVGVGMTDSIPGDGQL</sequence>
<dbReference type="EMBL" id="JALIDZ010000001">
    <property type="protein sequence ID" value="MCT8970581.1"/>
    <property type="molecule type" value="Genomic_DNA"/>
</dbReference>
<feature type="transmembrane region" description="Helical" evidence="2">
    <location>
        <begin position="395"/>
        <end position="419"/>
    </location>
</feature>
<proteinExistence type="predicted"/>
<evidence type="ECO:0000256" key="1">
    <source>
        <dbReference type="ARBA" id="ARBA00022612"/>
    </source>
</evidence>
<protein>
    <submittedName>
        <fullName evidence="4">Phage tail tape measure protein</fullName>
    </submittedName>
</protein>
<reference evidence="4 5" key="1">
    <citation type="submission" date="2022-04" db="EMBL/GenBank/DDBJ databases">
        <authorList>
            <person name="Ye Y.-Q."/>
            <person name="Du Z.-J."/>
        </authorList>
    </citation>
    <scope>NUCLEOTIDE SEQUENCE [LARGE SCALE GENOMIC DNA]</scope>
    <source>
        <strain evidence="4 5">A6E488</strain>
    </source>
</reference>
<evidence type="ECO:0000313" key="4">
    <source>
        <dbReference type="EMBL" id="MCT8970581.1"/>
    </source>
</evidence>
<name>A0AAW5QR62_9HYPH</name>
<keyword evidence="2" id="KW-0812">Transmembrane</keyword>
<feature type="transmembrane region" description="Helical" evidence="2">
    <location>
        <begin position="439"/>
        <end position="458"/>
    </location>
</feature>
<evidence type="ECO:0000313" key="5">
    <source>
        <dbReference type="Proteomes" id="UP001320898"/>
    </source>
</evidence>
<feature type="domain" description="Phage tail tape measure protein" evidence="3">
    <location>
        <begin position="104"/>
        <end position="286"/>
    </location>
</feature>
<dbReference type="PANTHER" id="PTHR37813">
    <property type="entry name" value="FELS-2 PROPHAGE PROTEIN"/>
    <property type="match status" value="1"/>
</dbReference>
<dbReference type="PANTHER" id="PTHR37813:SF1">
    <property type="entry name" value="FELS-2 PROPHAGE PROTEIN"/>
    <property type="match status" value="1"/>
</dbReference>
<keyword evidence="1" id="KW-1188">Viral release from host cell</keyword>
<keyword evidence="2" id="KW-1133">Transmembrane helix</keyword>
<comment type="caution">
    <text evidence="4">The sequence shown here is derived from an EMBL/GenBank/DDBJ whole genome shotgun (WGS) entry which is preliminary data.</text>
</comment>